<dbReference type="SUPFAM" id="SSF46689">
    <property type="entry name" value="Homeodomain-like"/>
    <property type="match status" value="1"/>
</dbReference>
<dbReference type="InterPro" id="IPR009057">
    <property type="entry name" value="Homeodomain-like_sf"/>
</dbReference>
<feature type="domain" description="Myb-like" evidence="3">
    <location>
        <begin position="34"/>
        <end position="79"/>
    </location>
</feature>
<dbReference type="InterPro" id="IPR001005">
    <property type="entry name" value="SANT/Myb"/>
</dbReference>
<dbReference type="PROSITE" id="PS50090">
    <property type="entry name" value="MYB_LIKE"/>
    <property type="match status" value="1"/>
</dbReference>
<dbReference type="Proteomes" id="UP000193920">
    <property type="component" value="Unassembled WGS sequence"/>
</dbReference>
<feature type="compositionally biased region" description="Basic residues" evidence="2">
    <location>
        <begin position="287"/>
        <end position="300"/>
    </location>
</feature>
<dbReference type="EMBL" id="MCOG01000060">
    <property type="protein sequence ID" value="ORY61107.1"/>
    <property type="molecule type" value="Genomic_DNA"/>
</dbReference>
<evidence type="ECO:0000259" key="3">
    <source>
        <dbReference type="PROSITE" id="PS50090"/>
    </source>
</evidence>
<evidence type="ECO:0000256" key="2">
    <source>
        <dbReference type="SAM" id="MobiDB-lite"/>
    </source>
</evidence>
<dbReference type="AlphaFoldDB" id="A0A1Y2DPG7"/>
<gene>
    <name evidence="4" type="ORF">LY90DRAFT_668576</name>
</gene>
<feature type="coiled-coil region" evidence="1">
    <location>
        <begin position="159"/>
        <end position="186"/>
    </location>
</feature>
<dbReference type="PANTHER" id="PTHR41733">
    <property type="entry name" value="UBIQUITIN-ASSOCIATED/TRANSLATION ELONGATION FACTOR EF1B, N-TERMINAL, EUKARYOTE"/>
    <property type="match status" value="1"/>
</dbReference>
<name>A0A1Y2DPG7_9FUNG</name>
<protein>
    <recommendedName>
        <fullName evidence="3">Myb-like domain-containing protein</fullName>
    </recommendedName>
</protein>
<evidence type="ECO:0000256" key="1">
    <source>
        <dbReference type="SAM" id="Coils"/>
    </source>
</evidence>
<keyword evidence="1" id="KW-0175">Coiled coil</keyword>
<dbReference type="PANTHER" id="PTHR41733:SF1">
    <property type="entry name" value="CHROMOSOME UNDETERMINED SCAFFOLD_30, WHOLE GENOME SHOTGUN SEQUENCE"/>
    <property type="match status" value="1"/>
</dbReference>
<dbReference type="STRING" id="1754190.A0A1Y2DPG7"/>
<comment type="caution">
    <text evidence="4">The sequence shown here is derived from an EMBL/GenBank/DDBJ whole genome shotgun (WGS) entry which is preliminary data.</text>
</comment>
<feature type="compositionally biased region" description="Basic and acidic residues" evidence="2">
    <location>
        <begin position="229"/>
        <end position="252"/>
    </location>
</feature>
<accession>A0A1Y2DPG7</accession>
<reference evidence="4 5" key="1">
    <citation type="submission" date="2016-08" db="EMBL/GenBank/DDBJ databases">
        <title>A Parts List for Fungal Cellulosomes Revealed by Comparative Genomics.</title>
        <authorList>
            <consortium name="DOE Joint Genome Institute"/>
            <person name="Haitjema C.H."/>
            <person name="Gilmore S.P."/>
            <person name="Henske J.K."/>
            <person name="Solomon K.V."/>
            <person name="De Groot R."/>
            <person name="Kuo A."/>
            <person name="Mondo S.J."/>
            <person name="Salamov A.A."/>
            <person name="Labutti K."/>
            <person name="Zhao Z."/>
            <person name="Chiniquy J."/>
            <person name="Barry K."/>
            <person name="Brewer H.M."/>
            <person name="Purvine S.O."/>
            <person name="Wright A.T."/>
            <person name="Boxma B."/>
            <person name="Van Alen T."/>
            <person name="Hackstein J.H."/>
            <person name="Baker S.E."/>
            <person name="Grigoriev I.V."/>
            <person name="O'Malley M.A."/>
        </authorList>
    </citation>
    <scope>NUCLEOTIDE SEQUENCE [LARGE SCALE GENOMIC DNA]</scope>
    <source>
        <strain evidence="4 5">G1</strain>
    </source>
</reference>
<evidence type="ECO:0000313" key="5">
    <source>
        <dbReference type="Proteomes" id="UP000193920"/>
    </source>
</evidence>
<dbReference type="OrthoDB" id="608866at2759"/>
<feature type="region of interest" description="Disordered" evidence="2">
    <location>
        <begin position="200"/>
        <end position="253"/>
    </location>
</feature>
<keyword evidence="5" id="KW-1185">Reference proteome</keyword>
<evidence type="ECO:0000313" key="4">
    <source>
        <dbReference type="EMBL" id="ORY61107.1"/>
    </source>
</evidence>
<feature type="compositionally biased region" description="Low complexity" evidence="2">
    <location>
        <begin position="272"/>
        <end position="282"/>
    </location>
</feature>
<feature type="region of interest" description="Disordered" evidence="2">
    <location>
        <begin position="270"/>
        <end position="324"/>
    </location>
</feature>
<dbReference type="Gene3D" id="1.10.10.60">
    <property type="entry name" value="Homeodomain-like"/>
    <property type="match status" value="1"/>
</dbReference>
<organism evidence="4 5">
    <name type="scientific">Neocallimastix californiae</name>
    <dbReference type="NCBI Taxonomy" id="1754190"/>
    <lineage>
        <taxon>Eukaryota</taxon>
        <taxon>Fungi</taxon>
        <taxon>Fungi incertae sedis</taxon>
        <taxon>Chytridiomycota</taxon>
        <taxon>Chytridiomycota incertae sedis</taxon>
        <taxon>Neocallimastigomycetes</taxon>
        <taxon>Neocallimastigales</taxon>
        <taxon>Neocallimastigaceae</taxon>
        <taxon>Neocallimastix</taxon>
    </lineage>
</organism>
<sequence length="324" mass="37331">MSIPKPRSMPTGFRNILRPNDSTSLWNCTLSPGWTQEESDILRDALMYYGIGNWKDIIEHGCLPDKTNAQMNLQLQRMLGQQSTAEFQNLHIDPYVIGKINSQKQGPNIKRKNGFIINTGGKLSREDIKRKIQENKENYELPEEVWSKIVLPNREVVIKNKVQEAINERRQKLNNLEDELDSVLKAIVNRRRVLRGMTPLKETDMPSLVNKTNQNEENKENKSNIINGVKDEKNRDDEKTVNSISTEEKIDSTEISGVSVVSQISNIDTELSENNSSGSSVVNKEEKKKKRVVRRRRSKRRVDSDDEDFMPSSSRRSSKRTRKH</sequence>
<proteinExistence type="predicted"/>